<keyword evidence="7 18" id="KW-0479">Metal-binding</keyword>
<comment type="catalytic activity">
    <reaction evidence="16 18">
        <text>2-(2-carboxy-4-methylthiazol-5-yl)ethyl phosphate + 4-amino-2-methyl-5-(diphosphooxymethyl)pyrimidine + 2 H(+) = thiamine phosphate + CO2 + diphosphate</text>
        <dbReference type="Rhea" id="RHEA:47848"/>
        <dbReference type="ChEBI" id="CHEBI:15378"/>
        <dbReference type="ChEBI" id="CHEBI:16526"/>
        <dbReference type="ChEBI" id="CHEBI:33019"/>
        <dbReference type="ChEBI" id="CHEBI:37575"/>
        <dbReference type="ChEBI" id="CHEBI:57841"/>
        <dbReference type="ChEBI" id="CHEBI:62890"/>
        <dbReference type="EC" id="2.5.1.3"/>
    </reaction>
</comment>
<name>A0A096AH19_9FIRM</name>
<dbReference type="GO" id="GO:0005829">
    <property type="term" value="C:cytosol"/>
    <property type="evidence" value="ECO:0007669"/>
    <property type="project" value="TreeGrafter"/>
</dbReference>
<reference evidence="21 22" key="1">
    <citation type="submission" date="2014-07" db="EMBL/GenBank/DDBJ databases">
        <authorList>
            <person name="McCorrison J."/>
            <person name="Sanka R."/>
            <person name="Torralba M."/>
            <person name="Gillis M."/>
            <person name="Haft D.H."/>
            <person name="Methe B."/>
            <person name="Sutton G."/>
            <person name="Nelson K.E."/>
        </authorList>
    </citation>
    <scope>NUCLEOTIDE SEQUENCE [LARGE SCALE GENOMIC DNA]</scope>
    <source>
        <strain evidence="21 22">DNF00314</strain>
    </source>
</reference>
<protein>
    <recommendedName>
        <fullName evidence="18">Thiamine-phosphate synthase</fullName>
        <shortName evidence="18">TP synthase</shortName>
        <shortName evidence="18">TPS</shortName>
        <ecNumber evidence="18">2.5.1.3</ecNumber>
    </recommendedName>
    <alternativeName>
        <fullName evidence="18">Thiamine-phosphate pyrophosphorylase</fullName>
        <shortName evidence="18">TMP pyrophosphorylase</shortName>
        <shortName evidence="18">TMP-PPase</shortName>
    </alternativeName>
</protein>
<evidence type="ECO:0000256" key="10">
    <source>
        <dbReference type="ARBA" id="ARBA00022840"/>
    </source>
</evidence>
<keyword evidence="12 18" id="KW-0784">Thiamine biosynthesis</keyword>
<comment type="pathway">
    <text evidence="4 18">Cofactor biosynthesis; thiamine diphosphate biosynthesis; thiamine phosphate from 4-amino-2-methyl-5-diphosphomethylpyrimidine and 4-methyl-5-(2-phosphoethyl)-thiazole: step 1/1.</text>
</comment>
<evidence type="ECO:0000256" key="6">
    <source>
        <dbReference type="ARBA" id="ARBA00022679"/>
    </source>
</evidence>
<dbReference type="Gene3D" id="3.20.20.70">
    <property type="entry name" value="Aldolase class I"/>
    <property type="match status" value="1"/>
</dbReference>
<comment type="caution">
    <text evidence="18">Lacks conserved residue(s) required for the propagation of feature annotation.</text>
</comment>
<dbReference type="EMBL" id="JRNT01000040">
    <property type="protein sequence ID" value="KGF46433.1"/>
    <property type="molecule type" value="Genomic_DNA"/>
</dbReference>
<evidence type="ECO:0000256" key="15">
    <source>
        <dbReference type="ARBA" id="ARBA00047334"/>
    </source>
</evidence>
<dbReference type="InterPro" id="IPR022998">
    <property type="entry name" value="ThiamineP_synth_TenI"/>
</dbReference>
<dbReference type="PANTHER" id="PTHR20858">
    <property type="entry name" value="PHOSPHOMETHYLPYRIMIDINE KINASE"/>
    <property type="match status" value="1"/>
</dbReference>
<dbReference type="GO" id="GO:0008972">
    <property type="term" value="F:phosphomethylpyrimidine kinase activity"/>
    <property type="evidence" value="ECO:0007669"/>
    <property type="project" value="UniProtKB-EC"/>
</dbReference>
<dbReference type="Pfam" id="PF08543">
    <property type="entry name" value="Phos_pyr_kin"/>
    <property type="match status" value="1"/>
</dbReference>
<gene>
    <name evidence="18" type="primary">thiE</name>
    <name evidence="21" type="ORF">HMPREF0872_08270</name>
</gene>
<comment type="pathway">
    <text evidence="3">Cofactor biosynthesis; thiamine diphosphate biosynthesis; 4-amino-2-methyl-5-diphosphomethylpyrimidine from 5-amino-1-(5-phospho-D-ribosyl)imidazole: step 3/3.</text>
</comment>
<evidence type="ECO:0000256" key="2">
    <source>
        <dbReference type="ARBA" id="ARBA00000565"/>
    </source>
</evidence>
<organism evidence="21 22">
    <name type="scientific">Veillonella montpellierensis DNF00314</name>
    <dbReference type="NCBI Taxonomy" id="1401067"/>
    <lineage>
        <taxon>Bacteria</taxon>
        <taxon>Bacillati</taxon>
        <taxon>Bacillota</taxon>
        <taxon>Negativicutes</taxon>
        <taxon>Veillonellales</taxon>
        <taxon>Veillonellaceae</taxon>
        <taxon>Veillonella</taxon>
    </lineage>
</organism>
<feature type="binding site" evidence="18">
    <location>
        <position position="92"/>
    </location>
    <ligand>
        <name>Mg(2+)</name>
        <dbReference type="ChEBI" id="CHEBI:18420"/>
    </ligand>
</feature>
<evidence type="ECO:0000313" key="22">
    <source>
        <dbReference type="Proteomes" id="UP000029628"/>
    </source>
</evidence>
<comment type="similarity">
    <text evidence="18">Belongs to the thiamine-phosphate synthase family.</text>
</comment>
<dbReference type="AlphaFoldDB" id="A0A096AH19"/>
<evidence type="ECO:0000256" key="12">
    <source>
        <dbReference type="ARBA" id="ARBA00022977"/>
    </source>
</evidence>
<dbReference type="GO" id="GO:0009228">
    <property type="term" value="P:thiamine biosynthetic process"/>
    <property type="evidence" value="ECO:0007669"/>
    <property type="project" value="UniProtKB-KW"/>
</dbReference>
<dbReference type="InterPro" id="IPR004399">
    <property type="entry name" value="HMP/HMP-P_kinase_dom"/>
</dbReference>
<keyword evidence="10" id="KW-0067">ATP-binding</keyword>
<evidence type="ECO:0000256" key="3">
    <source>
        <dbReference type="ARBA" id="ARBA00004769"/>
    </source>
</evidence>
<feature type="binding site" evidence="18">
    <location>
        <position position="167"/>
    </location>
    <ligand>
        <name>2-[(2R,5Z)-2-carboxy-4-methylthiazol-5(2H)-ylidene]ethyl phosphate</name>
        <dbReference type="ChEBI" id="CHEBI:62899"/>
    </ligand>
</feature>
<proteinExistence type="inferred from homology"/>
<dbReference type="GO" id="GO:0008902">
    <property type="term" value="F:hydroxymethylpyrimidine kinase activity"/>
    <property type="evidence" value="ECO:0007669"/>
    <property type="project" value="UniProtKB-EC"/>
</dbReference>
<dbReference type="GO" id="GO:0009229">
    <property type="term" value="P:thiamine diphosphate biosynthetic process"/>
    <property type="evidence" value="ECO:0007669"/>
    <property type="project" value="UniProtKB-UniRule"/>
</dbReference>
<feature type="binding site" evidence="18">
    <location>
        <position position="140"/>
    </location>
    <ligand>
        <name>4-amino-2-methyl-5-(diphosphooxymethyl)pyrimidine</name>
        <dbReference type="ChEBI" id="CHEBI:57841"/>
    </ligand>
</feature>
<dbReference type="InterPro" id="IPR013785">
    <property type="entry name" value="Aldolase_TIM"/>
</dbReference>
<feature type="binding site" evidence="18">
    <location>
        <position position="73"/>
    </location>
    <ligand>
        <name>Mg(2+)</name>
        <dbReference type="ChEBI" id="CHEBI:18420"/>
    </ligand>
</feature>
<dbReference type="UniPathway" id="UPA00060">
    <property type="reaction ID" value="UER00141"/>
</dbReference>
<evidence type="ECO:0000256" key="13">
    <source>
        <dbReference type="ARBA" id="ARBA00023268"/>
    </source>
</evidence>
<dbReference type="EC" id="2.5.1.3" evidence="18"/>
<feature type="binding site" evidence="18">
    <location>
        <begin position="40"/>
        <end position="44"/>
    </location>
    <ligand>
        <name>4-amino-2-methyl-5-(diphosphooxymethyl)pyrimidine</name>
        <dbReference type="ChEBI" id="CHEBI:57841"/>
    </ligand>
</feature>
<evidence type="ECO:0000256" key="5">
    <source>
        <dbReference type="ARBA" id="ARBA00009879"/>
    </source>
</evidence>
<evidence type="ECO:0000256" key="4">
    <source>
        <dbReference type="ARBA" id="ARBA00005165"/>
    </source>
</evidence>
<dbReference type="GO" id="GO:0000287">
    <property type="term" value="F:magnesium ion binding"/>
    <property type="evidence" value="ECO:0007669"/>
    <property type="project" value="UniProtKB-UniRule"/>
</dbReference>
<keyword evidence="8" id="KW-0547">Nucleotide-binding</keyword>
<evidence type="ECO:0000256" key="1">
    <source>
        <dbReference type="ARBA" id="ARBA00000151"/>
    </source>
</evidence>
<comment type="catalytic activity">
    <reaction evidence="15 18">
        <text>4-methyl-5-(2-phosphooxyethyl)-thiazole + 4-amino-2-methyl-5-(diphosphooxymethyl)pyrimidine + H(+) = thiamine phosphate + diphosphate</text>
        <dbReference type="Rhea" id="RHEA:22328"/>
        <dbReference type="ChEBI" id="CHEBI:15378"/>
        <dbReference type="ChEBI" id="CHEBI:33019"/>
        <dbReference type="ChEBI" id="CHEBI:37575"/>
        <dbReference type="ChEBI" id="CHEBI:57841"/>
        <dbReference type="ChEBI" id="CHEBI:58296"/>
        <dbReference type="EC" id="2.5.1.3"/>
    </reaction>
</comment>
<evidence type="ECO:0000259" key="20">
    <source>
        <dbReference type="Pfam" id="PF08543"/>
    </source>
</evidence>
<evidence type="ECO:0000256" key="14">
    <source>
        <dbReference type="ARBA" id="ARBA00037917"/>
    </source>
</evidence>
<evidence type="ECO:0000256" key="7">
    <source>
        <dbReference type="ARBA" id="ARBA00022723"/>
    </source>
</evidence>
<comment type="pathway">
    <text evidence="14">Cofactor biosynthesis; thiamine diphosphate biosynthesis; 4-amino-2-methyl-5-diphosphomethylpyrimidine from 5-amino-1-(5-phospho-D-ribosyl)imidazole: step 2/3.</text>
</comment>
<evidence type="ECO:0000256" key="17">
    <source>
        <dbReference type="ARBA" id="ARBA00047883"/>
    </source>
</evidence>
<feature type="domain" description="Pyridoxamine kinase/Phosphomethylpyrimidine kinase" evidence="20">
    <location>
        <begin position="227"/>
        <end position="471"/>
    </location>
</feature>
<dbReference type="eggNOG" id="COG0351">
    <property type="taxonomic scope" value="Bacteria"/>
</dbReference>
<evidence type="ECO:0000313" key="21">
    <source>
        <dbReference type="EMBL" id="KGF46433.1"/>
    </source>
</evidence>
<dbReference type="FunFam" id="3.20.20.70:FF:000096">
    <property type="entry name" value="Thiamine-phosphate synthase"/>
    <property type="match status" value="1"/>
</dbReference>
<evidence type="ECO:0000256" key="8">
    <source>
        <dbReference type="ARBA" id="ARBA00022741"/>
    </source>
</evidence>
<dbReference type="InterPro" id="IPR013749">
    <property type="entry name" value="PM/HMP-P_kinase-1"/>
</dbReference>
<dbReference type="CDD" id="cd01169">
    <property type="entry name" value="HMPP_kinase"/>
    <property type="match status" value="1"/>
</dbReference>
<dbReference type="eggNOG" id="COG0352">
    <property type="taxonomic scope" value="Bacteria"/>
</dbReference>
<evidence type="ECO:0000256" key="16">
    <source>
        <dbReference type="ARBA" id="ARBA00047851"/>
    </source>
</evidence>
<evidence type="ECO:0000256" key="11">
    <source>
        <dbReference type="ARBA" id="ARBA00022842"/>
    </source>
</evidence>
<feature type="domain" description="Thiamine phosphate synthase/TenI" evidence="19">
    <location>
        <begin position="10"/>
        <end position="190"/>
    </location>
</feature>
<keyword evidence="6 18" id="KW-0808">Transferase</keyword>
<dbReference type="InterPro" id="IPR036206">
    <property type="entry name" value="ThiamineP_synth_sf"/>
</dbReference>
<evidence type="ECO:0000256" key="9">
    <source>
        <dbReference type="ARBA" id="ARBA00022777"/>
    </source>
</evidence>
<comment type="catalytic activity">
    <reaction evidence="17 18">
        <text>2-[(2R,5Z)-2-carboxy-4-methylthiazol-5(2H)-ylidene]ethyl phosphate + 4-amino-2-methyl-5-(diphosphooxymethyl)pyrimidine + 2 H(+) = thiamine phosphate + CO2 + diphosphate</text>
        <dbReference type="Rhea" id="RHEA:47844"/>
        <dbReference type="ChEBI" id="CHEBI:15378"/>
        <dbReference type="ChEBI" id="CHEBI:16526"/>
        <dbReference type="ChEBI" id="CHEBI:33019"/>
        <dbReference type="ChEBI" id="CHEBI:37575"/>
        <dbReference type="ChEBI" id="CHEBI:57841"/>
        <dbReference type="ChEBI" id="CHEBI:62899"/>
        <dbReference type="EC" id="2.5.1.3"/>
    </reaction>
</comment>
<comment type="function">
    <text evidence="18">Condenses 4-methyl-5-(beta-hydroxyethyl)thiazole monophosphate (THZ-P) and 2-methyl-4-amino-5-hydroxymethyl pyrimidine pyrophosphate (HMP-PP) to form thiamine monophosphate (TMP).</text>
</comment>
<dbReference type="NCBIfam" id="TIGR00097">
    <property type="entry name" value="HMP-P_kinase"/>
    <property type="match status" value="1"/>
</dbReference>
<keyword evidence="13" id="KW-0511">Multifunctional enzyme</keyword>
<comment type="cofactor">
    <cofactor evidence="18">
        <name>Mg(2+)</name>
        <dbReference type="ChEBI" id="CHEBI:18420"/>
    </cofactor>
    <text evidence="18">Binds 1 Mg(2+) ion per subunit.</text>
</comment>
<dbReference type="Pfam" id="PF02581">
    <property type="entry name" value="TMP-TENI"/>
    <property type="match status" value="1"/>
</dbReference>
<dbReference type="HAMAP" id="MF_00097">
    <property type="entry name" value="TMP_synthase"/>
    <property type="match status" value="1"/>
</dbReference>
<feature type="binding site" evidence="18">
    <location>
        <position position="111"/>
    </location>
    <ligand>
        <name>4-amino-2-methyl-5-(diphosphooxymethyl)pyrimidine</name>
        <dbReference type="ChEBI" id="CHEBI:57841"/>
    </ligand>
</feature>
<dbReference type="RefSeq" id="WP_038153212.1">
    <property type="nucleotide sequence ID" value="NZ_JRNT01000040.1"/>
</dbReference>
<dbReference type="PANTHER" id="PTHR20858:SF17">
    <property type="entry name" value="HYDROXYMETHYLPYRIMIDINE_PHOSPHOMETHYLPYRIMIDINE KINASE THI20-RELATED"/>
    <property type="match status" value="1"/>
</dbReference>
<dbReference type="CDD" id="cd00564">
    <property type="entry name" value="TMP_TenI"/>
    <property type="match status" value="1"/>
</dbReference>
<evidence type="ECO:0000259" key="19">
    <source>
        <dbReference type="Pfam" id="PF02581"/>
    </source>
</evidence>
<feature type="binding site" evidence="18">
    <location>
        <position position="72"/>
    </location>
    <ligand>
        <name>4-amino-2-methyl-5-(diphosphooxymethyl)pyrimidine</name>
        <dbReference type="ChEBI" id="CHEBI:57841"/>
    </ligand>
</feature>
<dbReference type="SUPFAM" id="SSF53613">
    <property type="entry name" value="Ribokinase-like"/>
    <property type="match status" value="1"/>
</dbReference>
<dbReference type="Proteomes" id="UP000029628">
    <property type="component" value="Unassembled WGS sequence"/>
</dbReference>
<comment type="catalytic activity">
    <reaction evidence="1">
        <text>4-amino-5-hydroxymethyl-2-methylpyrimidine + ATP = 4-amino-2-methyl-5-(phosphooxymethyl)pyrimidine + ADP + H(+)</text>
        <dbReference type="Rhea" id="RHEA:23096"/>
        <dbReference type="ChEBI" id="CHEBI:15378"/>
        <dbReference type="ChEBI" id="CHEBI:16892"/>
        <dbReference type="ChEBI" id="CHEBI:30616"/>
        <dbReference type="ChEBI" id="CHEBI:58354"/>
        <dbReference type="ChEBI" id="CHEBI:456216"/>
        <dbReference type="EC" id="2.7.1.49"/>
    </reaction>
</comment>
<accession>A0A096AH19</accession>
<keyword evidence="22" id="KW-1185">Reference proteome</keyword>
<comment type="caution">
    <text evidence="21">The sequence shown here is derived from an EMBL/GenBank/DDBJ whole genome shotgun (WGS) entry which is preliminary data.</text>
</comment>
<comment type="catalytic activity">
    <reaction evidence="2">
        <text>4-amino-2-methyl-5-(phosphooxymethyl)pyrimidine + ATP = 4-amino-2-methyl-5-(diphosphooxymethyl)pyrimidine + ADP</text>
        <dbReference type="Rhea" id="RHEA:19893"/>
        <dbReference type="ChEBI" id="CHEBI:30616"/>
        <dbReference type="ChEBI" id="CHEBI:57841"/>
        <dbReference type="ChEBI" id="CHEBI:58354"/>
        <dbReference type="ChEBI" id="CHEBI:456216"/>
        <dbReference type="EC" id="2.7.4.7"/>
    </reaction>
</comment>
<keyword evidence="11 18" id="KW-0460">Magnesium</keyword>
<evidence type="ECO:0000256" key="18">
    <source>
        <dbReference type="HAMAP-Rule" id="MF_00097"/>
    </source>
</evidence>
<dbReference type="Gene3D" id="3.40.1190.20">
    <property type="match status" value="1"/>
</dbReference>
<dbReference type="SUPFAM" id="SSF51391">
    <property type="entry name" value="Thiamin phosphate synthase"/>
    <property type="match status" value="1"/>
</dbReference>
<comment type="similarity">
    <text evidence="5">Belongs to the ThiD family.</text>
</comment>
<feature type="binding site" evidence="18">
    <location>
        <begin position="137"/>
        <end position="139"/>
    </location>
    <ligand>
        <name>2-[(2R,5Z)-2-carboxy-4-methylthiazol-5(2H)-ylidene]ethyl phosphate</name>
        <dbReference type="ChEBI" id="CHEBI:62899"/>
    </ligand>
</feature>
<dbReference type="GO" id="GO:0005524">
    <property type="term" value="F:ATP binding"/>
    <property type="evidence" value="ECO:0007669"/>
    <property type="project" value="UniProtKB-KW"/>
</dbReference>
<dbReference type="FunFam" id="3.40.1190.20:FF:000003">
    <property type="entry name" value="Phosphomethylpyrimidine kinase ThiD"/>
    <property type="match status" value="1"/>
</dbReference>
<sequence length="485" mass="51837">MKLTRSHLTVYAITPPHEPTGSALLNQVEAAIRGGATIIQLRRKEIPLSQVKEEALQVQALCRQYKVPFIIDDNVALAKEIQADGVHIGQDDMPLREARSILGDNAIIGVTAKTIAQAELAYEEGADYIGSGAVFATDTKKDTTRMSHDIFESICRAVPIPVVAIGGITKDNMSLLDGRGMAGFAMIGAIFNSSSTIDEIYTKTRQVATIAHRLVDTVTALTIAGSDCSGGAGIQADLKTMLAHHVYGMSAITSLTAQNTMGVSAISNVTPDFMAAQLDAIFTDIPPKAIKTGMLSNKELITVIAEKLRHYKATNIVVDPVMIATSGARLIDEDAIETLVNTLLPLATLVTPNIPEAETLSRMSITCGDDMLQAASTIYNTYHCAVLVKGGHRINDANDLLYISPNDYTWFTGKRIKNNNTHGTGCTLSSAIAANLAKGYDIPSAVQRAKDYISLTLSAMMDIGHGSGPMDHGAGLIHTQPYTNQ</sequence>
<dbReference type="NCBIfam" id="TIGR00693">
    <property type="entry name" value="thiE"/>
    <property type="match status" value="1"/>
</dbReference>
<dbReference type="GO" id="GO:0004789">
    <property type="term" value="F:thiamine-phosphate diphosphorylase activity"/>
    <property type="evidence" value="ECO:0007669"/>
    <property type="project" value="UniProtKB-UniRule"/>
</dbReference>
<dbReference type="InterPro" id="IPR034291">
    <property type="entry name" value="TMP_synthase"/>
</dbReference>
<dbReference type="InterPro" id="IPR029056">
    <property type="entry name" value="Ribokinase-like"/>
</dbReference>
<keyword evidence="9" id="KW-0418">Kinase</keyword>